<feature type="region of interest" description="Disordered" evidence="1">
    <location>
        <begin position="462"/>
        <end position="499"/>
    </location>
</feature>
<feature type="compositionally biased region" description="Low complexity" evidence="1">
    <location>
        <begin position="388"/>
        <end position="400"/>
    </location>
</feature>
<dbReference type="RefSeq" id="XP_025349833.1">
    <property type="nucleotide sequence ID" value="XM_025494026.1"/>
</dbReference>
<feature type="transmembrane region" description="Helical" evidence="2">
    <location>
        <begin position="173"/>
        <end position="197"/>
    </location>
</feature>
<dbReference type="GeneID" id="37015760"/>
<evidence type="ECO:0008006" key="5">
    <source>
        <dbReference type="Google" id="ProtNLM"/>
    </source>
</evidence>
<keyword evidence="2" id="KW-1133">Transmembrane helix</keyword>
<organism evidence="3 4">
    <name type="scientific">Pseudomicrostroma glucosiphilum</name>
    <dbReference type="NCBI Taxonomy" id="1684307"/>
    <lineage>
        <taxon>Eukaryota</taxon>
        <taxon>Fungi</taxon>
        <taxon>Dikarya</taxon>
        <taxon>Basidiomycota</taxon>
        <taxon>Ustilaginomycotina</taxon>
        <taxon>Exobasidiomycetes</taxon>
        <taxon>Microstromatales</taxon>
        <taxon>Microstromatales incertae sedis</taxon>
        <taxon>Pseudomicrostroma</taxon>
    </lineage>
</organism>
<evidence type="ECO:0000256" key="1">
    <source>
        <dbReference type="SAM" id="MobiDB-lite"/>
    </source>
</evidence>
<sequence length="593" mass="65083">MSADPSFLTRFMPIPETSPPQVSLDFQVLRVVLYALSGIILWDFVCTLQYEWRVLRGKVPRSWPLGVYFAARYASVLFVGGVLPQAGSLVRVNCGAVWVVVSLAVTLQKSVGQALFMLRACAIWNWNRVILLGLLLIWLGNAALALTNIGSLTFTWTPDSVLDGYGYCTMTSLAWSVGAVHSCSLLTDFIIIALSTYRLANMRRAARCGFWLVLLNDGISWSLFTLPPTMGAVFTFYLGKTTPAQGIALVISSTMHAIIACRAYRNLSDFADTLPLSFCARDKVRNGTMLDQETLARLAWLKGSAGAEKEVPSREGANVDPATVDKLHHPNRPADYPFTSFSSGQSTEKVSPGSRHYRQSSLPSRAVRERPPAYRSRIVSTCPDRQHQSSFQSSSSSCSSEKNRRNHRRTVSSLDMLSAQVEPAATQTVHGIFGRTSSILSPGAREPINVHITTQMQSVGDTIDASSSGLHSNSEFARSVPSLDSPPARPARCEGVGGGRRRTQYVLRRPSHIWAPALESRADSSQEEEPMQSFTACFAHDRNDVGLDSFQTTPSTATTRPSSADARPLNTQAFWHAGEVEDDPRTARVQPKY</sequence>
<feature type="compositionally biased region" description="Low complexity" evidence="1">
    <location>
        <begin position="552"/>
        <end position="567"/>
    </location>
</feature>
<name>A0A316UFK0_9BASI</name>
<feature type="region of interest" description="Disordered" evidence="1">
    <location>
        <begin position="546"/>
        <end position="593"/>
    </location>
</feature>
<feature type="transmembrane region" description="Helical" evidence="2">
    <location>
        <begin position="89"/>
        <end position="108"/>
    </location>
</feature>
<keyword evidence="4" id="KW-1185">Reference proteome</keyword>
<feature type="transmembrane region" description="Helical" evidence="2">
    <location>
        <begin position="129"/>
        <end position="153"/>
    </location>
</feature>
<feature type="compositionally biased region" description="Polar residues" evidence="1">
    <location>
        <begin position="462"/>
        <end position="476"/>
    </location>
</feature>
<dbReference type="OrthoDB" id="3197626at2759"/>
<evidence type="ECO:0000256" key="2">
    <source>
        <dbReference type="SAM" id="Phobius"/>
    </source>
</evidence>
<reference evidence="3 4" key="1">
    <citation type="journal article" date="2018" name="Mol. Biol. Evol.">
        <title>Broad Genomic Sampling Reveals a Smut Pathogenic Ancestry of the Fungal Clade Ustilaginomycotina.</title>
        <authorList>
            <person name="Kijpornyongpan T."/>
            <person name="Mondo S.J."/>
            <person name="Barry K."/>
            <person name="Sandor L."/>
            <person name="Lee J."/>
            <person name="Lipzen A."/>
            <person name="Pangilinan J."/>
            <person name="LaButti K."/>
            <person name="Hainaut M."/>
            <person name="Henrissat B."/>
            <person name="Grigoriev I.V."/>
            <person name="Spatafora J.W."/>
            <person name="Aime M.C."/>
        </authorList>
    </citation>
    <scope>NUCLEOTIDE SEQUENCE [LARGE SCALE GENOMIC DNA]</scope>
    <source>
        <strain evidence="3 4">MCA 4718</strain>
    </source>
</reference>
<protein>
    <recommendedName>
        <fullName evidence="5">Transmembrane protein</fullName>
    </recommendedName>
</protein>
<keyword evidence="2" id="KW-0472">Membrane</keyword>
<accession>A0A316UFK0</accession>
<dbReference type="Proteomes" id="UP000245942">
    <property type="component" value="Unassembled WGS sequence"/>
</dbReference>
<keyword evidence="2" id="KW-0812">Transmembrane</keyword>
<proteinExistence type="predicted"/>
<feature type="compositionally biased region" description="Polar residues" evidence="1">
    <location>
        <begin position="339"/>
        <end position="349"/>
    </location>
</feature>
<feature type="transmembrane region" description="Helical" evidence="2">
    <location>
        <begin position="31"/>
        <end position="50"/>
    </location>
</feature>
<gene>
    <name evidence="3" type="ORF">BCV69DRAFT_296653</name>
</gene>
<evidence type="ECO:0000313" key="4">
    <source>
        <dbReference type="Proteomes" id="UP000245942"/>
    </source>
</evidence>
<feature type="transmembrane region" description="Helical" evidence="2">
    <location>
        <begin position="209"/>
        <end position="238"/>
    </location>
</feature>
<feature type="transmembrane region" description="Helical" evidence="2">
    <location>
        <begin position="62"/>
        <end position="83"/>
    </location>
</feature>
<evidence type="ECO:0000313" key="3">
    <source>
        <dbReference type="EMBL" id="PWN22673.1"/>
    </source>
</evidence>
<dbReference type="AlphaFoldDB" id="A0A316UFK0"/>
<dbReference type="EMBL" id="KZ819322">
    <property type="protein sequence ID" value="PWN22673.1"/>
    <property type="molecule type" value="Genomic_DNA"/>
</dbReference>
<feature type="region of interest" description="Disordered" evidence="1">
    <location>
        <begin position="309"/>
        <end position="408"/>
    </location>
</feature>